<feature type="compositionally biased region" description="Polar residues" evidence="1">
    <location>
        <begin position="361"/>
        <end position="382"/>
    </location>
</feature>
<sequence>MNQQSPLSAYDFQRSEATNGEFESMDHASVADSESYLAIHTMAGTSSMTGHYHSTSHADATDTIHEMHLALLYLLSNPEEFQKALATHPARGATTLEQWNAEYDNESLTEAESVAFHEPKATSIATPLPFVVFADDAEVVLPQAHTASQLFGIERLEGIELEAAAGISSISQLFLRWLALMPGGDHLNIIDPPGLTVMRIAGGRYRVTAAHRVVWTWMNEFAPLSEHRHGPKQSHSNDEFVNQLQIGDLVTMTIVDVFETDNQGKLLSYCPTFDNRAVYKTHQTTETLRRGGSHLMSMLGKARNSQTAETIFRNAKVVAQTVTKKVGDAVTTYSNNKSPARLSTCTTQRSSTDSQDLRFDSMSTTQNNSSFAQPPSVTSSSYIADDDMERHEV</sequence>
<feature type="compositionally biased region" description="Polar residues" evidence="1">
    <location>
        <begin position="337"/>
        <end position="354"/>
    </location>
</feature>
<dbReference type="OrthoDB" id="42491at2759"/>
<accession>A0A1Z5K366</accession>
<reference evidence="2 3" key="1">
    <citation type="journal article" date="2015" name="Plant Cell">
        <title>Oil accumulation by the oleaginous diatom Fistulifera solaris as revealed by the genome and transcriptome.</title>
        <authorList>
            <person name="Tanaka T."/>
            <person name="Maeda Y."/>
            <person name="Veluchamy A."/>
            <person name="Tanaka M."/>
            <person name="Abida H."/>
            <person name="Marechal E."/>
            <person name="Bowler C."/>
            <person name="Muto M."/>
            <person name="Sunaga Y."/>
            <person name="Tanaka M."/>
            <person name="Yoshino T."/>
            <person name="Taniguchi T."/>
            <person name="Fukuda Y."/>
            <person name="Nemoto M."/>
            <person name="Matsumoto M."/>
            <person name="Wong P.S."/>
            <person name="Aburatani S."/>
            <person name="Fujibuchi W."/>
        </authorList>
    </citation>
    <scope>NUCLEOTIDE SEQUENCE [LARGE SCALE GENOMIC DNA]</scope>
    <source>
        <strain evidence="2 3">JPCC DA0580</strain>
    </source>
</reference>
<evidence type="ECO:0000313" key="2">
    <source>
        <dbReference type="EMBL" id="GAX20612.1"/>
    </source>
</evidence>
<evidence type="ECO:0000313" key="3">
    <source>
        <dbReference type="Proteomes" id="UP000198406"/>
    </source>
</evidence>
<protein>
    <submittedName>
        <fullName evidence="2">Uncharacterized protein</fullName>
    </submittedName>
</protein>
<comment type="caution">
    <text evidence="2">The sequence shown here is derived from an EMBL/GenBank/DDBJ whole genome shotgun (WGS) entry which is preliminary data.</text>
</comment>
<feature type="region of interest" description="Disordered" evidence="1">
    <location>
        <begin position="337"/>
        <end position="393"/>
    </location>
</feature>
<proteinExistence type="predicted"/>
<name>A0A1Z5K366_FISSO</name>
<evidence type="ECO:0000256" key="1">
    <source>
        <dbReference type="SAM" id="MobiDB-lite"/>
    </source>
</evidence>
<dbReference type="Proteomes" id="UP000198406">
    <property type="component" value="Unassembled WGS sequence"/>
</dbReference>
<organism evidence="2 3">
    <name type="scientific">Fistulifera solaris</name>
    <name type="common">Oleaginous diatom</name>
    <dbReference type="NCBI Taxonomy" id="1519565"/>
    <lineage>
        <taxon>Eukaryota</taxon>
        <taxon>Sar</taxon>
        <taxon>Stramenopiles</taxon>
        <taxon>Ochrophyta</taxon>
        <taxon>Bacillariophyta</taxon>
        <taxon>Bacillariophyceae</taxon>
        <taxon>Bacillariophycidae</taxon>
        <taxon>Naviculales</taxon>
        <taxon>Naviculaceae</taxon>
        <taxon>Fistulifera</taxon>
    </lineage>
</organism>
<dbReference type="EMBL" id="BDSP01000150">
    <property type="protein sequence ID" value="GAX20612.1"/>
    <property type="molecule type" value="Genomic_DNA"/>
</dbReference>
<keyword evidence="3" id="KW-1185">Reference proteome</keyword>
<dbReference type="AlphaFoldDB" id="A0A1Z5K366"/>
<gene>
    <name evidence="2" type="ORF">FisN_3Hh537</name>
</gene>
<dbReference type="InParanoid" id="A0A1Z5K366"/>